<dbReference type="PRINTS" id="PR00081">
    <property type="entry name" value="GDHRDH"/>
</dbReference>
<name>A0A3A2ZAM9_9EURO</name>
<evidence type="ECO:0000256" key="8">
    <source>
        <dbReference type="ARBA" id="ARBA00022857"/>
    </source>
</evidence>
<comment type="similarity">
    <text evidence="4">Belongs to the short-chain dehydrogenases/reductases (SDR) family.</text>
</comment>
<sequence>MMGFKAKNQFPVDGRTVIVTGGSDGMGKAVACQLAEKGAHVVIVARTIKKLEDSFVGLKASARYPAQQRFHYISADLTSYTECERVINETTEWNNGEYPDVVWCCAGYCHPGFFVDTSMQTLRDQMDTVYWTAANMAHAVLQKWLVTVPPSKQTPNPARHIVFTSSTLAFVPIAGYGPYSPAKAAMRSLSDTLSQELEIYNGARAYRTRNRAPACDVKVHTVFPMGILSPGFDNEEKMKPELTKMMEEADKPQTPTEVARIAIKALERGEYLITTMLIGNLMKTTSLGSSPRNHAIRDTLSSWVSNLVFLKVVPDLRNQARDWGLKHGMPNSAPEH</sequence>
<comment type="subcellular location">
    <subcellularLocation>
        <location evidence="1">Endoplasmic reticulum membrane</location>
    </subcellularLocation>
</comment>
<dbReference type="InterPro" id="IPR045022">
    <property type="entry name" value="KDSR-like"/>
</dbReference>
<accession>A0A3A2ZAM9</accession>
<dbReference type="CDD" id="cd08939">
    <property type="entry name" value="KDSR-like_SDR_c"/>
    <property type="match status" value="1"/>
</dbReference>
<comment type="function">
    <text evidence="15">Catalyzes the reduction of 3'-oxosphinganine (3-ketodihydrosphingosine/KDS) to sphinganine (dihydrosphingosine/DHS), the second step of de novo sphingolipid biosynthesis.</text>
</comment>
<evidence type="ECO:0000256" key="15">
    <source>
        <dbReference type="ARBA" id="ARBA00044737"/>
    </source>
</evidence>
<dbReference type="SUPFAM" id="SSF51735">
    <property type="entry name" value="NAD(P)-binding Rossmann-fold domains"/>
    <property type="match status" value="1"/>
</dbReference>
<evidence type="ECO:0000256" key="16">
    <source>
        <dbReference type="ARBA" id="ARBA00048930"/>
    </source>
</evidence>
<evidence type="ECO:0000256" key="11">
    <source>
        <dbReference type="ARBA" id="ARBA00023002"/>
    </source>
</evidence>
<keyword evidence="9" id="KW-0746">Sphingolipid metabolism</keyword>
<evidence type="ECO:0000256" key="13">
    <source>
        <dbReference type="ARBA" id="ARBA00023136"/>
    </source>
</evidence>
<keyword evidence="18" id="KW-1185">Reference proteome</keyword>
<organism evidence="17 18">
    <name type="scientific">Aspergillus sclerotialis</name>
    <dbReference type="NCBI Taxonomy" id="2070753"/>
    <lineage>
        <taxon>Eukaryota</taxon>
        <taxon>Fungi</taxon>
        <taxon>Dikarya</taxon>
        <taxon>Ascomycota</taxon>
        <taxon>Pezizomycotina</taxon>
        <taxon>Eurotiomycetes</taxon>
        <taxon>Eurotiomycetidae</taxon>
        <taxon>Eurotiales</taxon>
        <taxon>Aspergillaceae</taxon>
        <taxon>Aspergillus</taxon>
        <taxon>Aspergillus subgen. Polypaecilum</taxon>
    </lineage>
</organism>
<evidence type="ECO:0000256" key="5">
    <source>
        <dbReference type="ARBA" id="ARBA00022692"/>
    </source>
</evidence>
<evidence type="ECO:0000256" key="12">
    <source>
        <dbReference type="ARBA" id="ARBA00023098"/>
    </source>
</evidence>
<evidence type="ECO:0000256" key="14">
    <source>
        <dbReference type="ARBA" id="ARBA00026112"/>
    </source>
</evidence>
<comment type="pathway">
    <text evidence="2">Lipid metabolism; sphingolipid metabolism.</text>
</comment>
<reference evidence="18" key="1">
    <citation type="submission" date="2017-02" db="EMBL/GenBank/DDBJ databases">
        <authorList>
            <person name="Tafer H."/>
            <person name="Lopandic K."/>
        </authorList>
    </citation>
    <scope>NUCLEOTIDE SEQUENCE [LARGE SCALE GENOMIC DNA]</scope>
    <source>
        <strain evidence="18">CBS 366.77</strain>
    </source>
</reference>
<evidence type="ECO:0000256" key="6">
    <source>
        <dbReference type="ARBA" id="ARBA00022741"/>
    </source>
</evidence>
<keyword evidence="13" id="KW-0472">Membrane</keyword>
<evidence type="ECO:0000256" key="4">
    <source>
        <dbReference type="ARBA" id="ARBA00006484"/>
    </source>
</evidence>
<dbReference type="FunFam" id="3.40.50.720:FF:000456">
    <property type="entry name" value="3-ketodihydrosphingosine reductase tsc10"/>
    <property type="match status" value="1"/>
</dbReference>
<dbReference type="EMBL" id="MVGC01000353">
    <property type="protein sequence ID" value="RJE19966.1"/>
    <property type="molecule type" value="Genomic_DNA"/>
</dbReference>
<evidence type="ECO:0000313" key="18">
    <source>
        <dbReference type="Proteomes" id="UP000266188"/>
    </source>
</evidence>
<keyword evidence="10" id="KW-1133">Transmembrane helix</keyword>
<dbReference type="GO" id="GO:0000166">
    <property type="term" value="F:nucleotide binding"/>
    <property type="evidence" value="ECO:0007669"/>
    <property type="project" value="UniProtKB-KW"/>
</dbReference>
<evidence type="ECO:0000313" key="17">
    <source>
        <dbReference type="EMBL" id="RJE19966.1"/>
    </source>
</evidence>
<dbReference type="STRING" id="2070753.A0A3A2ZAM9"/>
<keyword evidence="12" id="KW-0443">Lipid metabolism</keyword>
<dbReference type="PANTHER" id="PTHR43550">
    <property type="entry name" value="3-KETODIHYDROSPHINGOSINE REDUCTASE"/>
    <property type="match status" value="1"/>
</dbReference>
<dbReference type="InterPro" id="IPR002347">
    <property type="entry name" value="SDR_fam"/>
</dbReference>
<dbReference type="Pfam" id="PF00106">
    <property type="entry name" value="adh_short"/>
    <property type="match status" value="1"/>
</dbReference>
<evidence type="ECO:0000256" key="9">
    <source>
        <dbReference type="ARBA" id="ARBA00022919"/>
    </source>
</evidence>
<evidence type="ECO:0000256" key="10">
    <source>
        <dbReference type="ARBA" id="ARBA00022989"/>
    </source>
</evidence>
<protein>
    <recommendedName>
        <fullName evidence="14">3-dehydrosphinganine reductase</fullName>
        <ecNumber evidence="14">1.1.1.102</ecNumber>
    </recommendedName>
</protein>
<keyword evidence="5" id="KW-0812">Transmembrane</keyword>
<dbReference type="GO" id="GO:0006666">
    <property type="term" value="P:3-keto-sphinganine metabolic process"/>
    <property type="evidence" value="ECO:0007669"/>
    <property type="project" value="InterPro"/>
</dbReference>
<dbReference type="OrthoDB" id="10267115at2759"/>
<gene>
    <name evidence="17" type="ORF">PHISCL_07706</name>
</gene>
<dbReference type="Gene3D" id="3.40.50.720">
    <property type="entry name" value="NAD(P)-binding Rossmann-like Domain"/>
    <property type="match status" value="1"/>
</dbReference>
<keyword evidence="6" id="KW-0547">Nucleotide-binding</keyword>
<comment type="pathway">
    <text evidence="3">Sphingolipid metabolism.</text>
</comment>
<dbReference type="AlphaFoldDB" id="A0A3A2ZAM9"/>
<dbReference type="GO" id="GO:0047560">
    <property type="term" value="F:3-dehydrosphinganine reductase activity"/>
    <property type="evidence" value="ECO:0007669"/>
    <property type="project" value="UniProtKB-EC"/>
</dbReference>
<dbReference type="EC" id="1.1.1.102" evidence="14"/>
<evidence type="ECO:0000256" key="1">
    <source>
        <dbReference type="ARBA" id="ARBA00004586"/>
    </source>
</evidence>
<dbReference type="PANTHER" id="PTHR43550:SF3">
    <property type="entry name" value="3-KETODIHYDROSPHINGOSINE REDUCTASE"/>
    <property type="match status" value="1"/>
</dbReference>
<proteinExistence type="inferred from homology"/>
<keyword evidence="8" id="KW-0521">NADP</keyword>
<comment type="caution">
    <text evidence="17">The sequence shown here is derived from an EMBL/GenBank/DDBJ whole genome shotgun (WGS) entry which is preliminary data.</text>
</comment>
<dbReference type="Proteomes" id="UP000266188">
    <property type="component" value="Unassembled WGS sequence"/>
</dbReference>
<dbReference type="GO" id="GO:0005789">
    <property type="term" value="C:endoplasmic reticulum membrane"/>
    <property type="evidence" value="ECO:0007669"/>
    <property type="project" value="UniProtKB-SubCell"/>
</dbReference>
<evidence type="ECO:0000256" key="3">
    <source>
        <dbReference type="ARBA" id="ARBA00004991"/>
    </source>
</evidence>
<evidence type="ECO:0000256" key="2">
    <source>
        <dbReference type="ARBA" id="ARBA00004760"/>
    </source>
</evidence>
<evidence type="ECO:0000256" key="7">
    <source>
        <dbReference type="ARBA" id="ARBA00022824"/>
    </source>
</evidence>
<keyword evidence="7" id="KW-0256">Endoplasmic reticulum</keyword>
<dbReference type="InterPro" id="IPR036291">
    <property type="entry name" value="NAD(P)-bd_dom_sf"/>
</dbReference>
<comment type="catalytic activity">
    <reaction evidence="16">
        <text>sphinganine + NADP(+) = 3-oxosphinganine + NADPH + H(+)</text>
        <dbReference type="Rhea" id="RHEA:22640"/>
        <dbReference type="ChEBI" id="CHEBI:15378"/>
        <dbReference type="ChEBI" id="CHEBI:57783"/>
        <dbReference type="ChEBI" id="CHEBI:57817"/>
        <dbReference type="ChEBI" id="CHEBI:58299"/>
        <dbReference type="ChEBI" id="CHEBI:58349"/>
        <dbReference type="EC" id="1.1.1.102"/>
    </reaction>
    <physiologicalReaction direction="right-to-left" evidence="16">
        <dbReference type="Rhea" id="RHEA:22642"/>
    </physiologicalReaction>
</comment>
<keyword evidence="11" id="KW-0560">Oxidoreductase</keyword>
<dbReference type="GO" id="GO:0030148">
    <property type="term" value="P:sphingolipid biosynthetic process"/>
    <property type="evidence" value="ECO:0007669"/>
    <property type="project" value="InterPro"/>
</dbReference>